<dbReference type="EC" id="2.7.1.33" evidence="6 16"/>
<comment type="subunit">
    <text evidence="5 16">Homodimer.</text>
</comment>
<organism evidence="17 18">
    <name type="scientific">Apibacter muscae</name>
    <dbReference type="NCBI Taxonomy" id="2509004"/>
    <lineage>
        <taxon>Bacteria</taxon>
        <taxon>Pseudomonadati</taxon>
        <taxon>Bacteroidota</taxon>
        <taxon>Flavobacteriia</taxon>
        <taxon>Flavobacteriales</taxon>
        <taxon>Weeksellaceae</taxon>
        <taxon>Apibacter</taxon>
    </lineage>
</organism>
<proteinExistence type="inferred from homology"/>
<keyword evidence="13 16" id="KW-0173">Coenzyme A biosynthesis</keyword>
<dbReference type="PANTHER" id="PTHR34265:SF1">
    <property type="entry name" value="TYPE III PANTOTHENATE KINASE"/>
    <property type="match status" value="1"/>
</dbReference>
<dbReference type="SUPFAM" id="SSF53067">
    <property type="entry name" value="Actin-like ATPase domain"/>
    <property type="match status" value="2"/>
</dbReference>
<comment type="caution">
    <text evidence="17">The sequence shown here is derived from an EMBL/GenBank/DDBJ whole genome shotgun (WGS) entry which is preliminary data.</text>
</comment>
<dbReference type="RefSeq" id="WP_146261468.1">
    <property type="nucleotide sequence ID" value="NZ_SELG01000029.1"/>
</dbReference>
<feature type="binding site" evidence="16">
    <location>
        <begin position="105"/>
        <end position="108"/>
    </location>
    <ligand>
        <name>substrate</name>
    </ligand>
</feature>
<keyword evidence="8 16" id="KW-0808">Transferase</keyword>
<dbReference type="InterPro" id="IPR004619">
    <property type="entry name" value="Type_III_PanK"/>
</dbReference>
<dbReference type="PANTHER" id="PTHR34265">
    <property type="entry name" value="TYPE III PANTOTHENATE KINASE"/>
    <property type="match status" value="1"/>
</dbReference>
<evidence type="ECO:0000256" key="7">
    <source>
        <dbReference type="ARBA" id="ARBA00022490"/>
    </source>
</evidence>
<dbReference type="OrthoDB" id="9804707at2"/>
<comment type="cofactor">
    <cofactor evidence="16">
        <name>NH4(+)</name>
        <dbReference type="ChEBI" id="CHEBI:28938"/>
    </cofactor>
    <cofactor evidence="16">
        <name>K(+)</name>
        <dbReference type="ChEBI" id="CHEBI:29103"/>
    </cofactor>
    <text evidence="16">A monovalent cation. Ammonium or potassium.</text>
</comment>
<dbReference type="GO" id="GO:0004594">
    <property type="term" value="F:pantothenate kinase activity"/>
    <property type="evidence" value="ECO:0007669"/>
    <property type="project" value="UniProtKB-UniRule"/>
</dbReference>
<comment type="function">
    <text evidence="16">Catalyzes the phosphorylation of pantothenate (Pan), the first step in CoA biosynthesis.</text>
</comment>
<dbReference type="Proteomes" id="UP000319499">
    <property type="component" value="Unassembled WGS sequence"/>
</dbReference>
<name>A0A563DHP9_9FLAO</name>
<evidence type="ECO:0000256" key="14">
    <source>
        <dbReference type="ARBA" id="ARBA00038036"/>
    </source>
</evidence>
<dbReference type="AlphaFoldDB" id="A0A563DHP9"/>
<evidence type="ECO:0000256" key="16">
    <source>
        <dbReference type="HAMAP-Rule" id="MF_01274"/>
    </source>
</evidence>
<evidence type="ECO:0000313" key="17">
    <source>
        <dbReference type="EMBL" id="TWP29778.1"/>
    </source>
</evidence>
<dbReference type="CDD" id="cd24015">
    <property type="entry name" value="ASKHA_NBD_PanK-III"/>
    <property type="match status" value="1"/>
</dbReference>
<reference evidence="17 18" key="1">
    <citation type="submission" date="2019-02" db="EMBL/GenBank/DDBJ databases">
        <title>Apibacter muscae sp. nov.: a novel member of the house fly microbiota.</title>
        <authorList>
            <person name="Park R."/>
        </authorList>
    </citation>
    <scope>NUCLEOTIDE SEQUENCE [LARGE SCALE GENOMIC DNA]</scope>
    <source>
        <strain evidence="17 18">AL1</strain>
    </source>
</reference>
<evidence type="ECO:0000256" key="15">
    <source>
        <dbReference type="ARBA" id="ARBA00040883"/>
    </source>
</evidence>
<keyword evidence="10 16" id="KW-0418">Kinase</keyword>
<dbReference type="GO" id="GO:0046872">
    <property type="term" value="F:metal ion binding"/>
    <property type="evidence" value="ECO:0007669"/>
    <property type="project" value="UniProtKB-KW"/>
</dbReference>
<comment type="catalytic activity">
    <reaction evidence="1 16">
        <text>(R)-pantothenate + ATP = (R)-4'-phosphopantothenate + ADP + H(+)</text>
        <dbReference type="Rhea" id="RHEA:16373"/>
        <dbReference type="ChEBI" id="CHEBI:10986"/>
        <dbReference type="ChEBI" id="CHEBI:15378"/>
        <dbReference type="ChEBI" id="CHEBI:29032"/>
        <dbReference type="ChEBI" id="CHEBI:30616"/>
        <dbReference type="ChEBI" id="CHEBI:456216"/>
        <dbReference type="EC" id="2.7.1.33"/>
    </reaction>
</comment>
<dbReference type="InterPro" id="IPR043129">
    <property type="entry name" value="ATPase_NBD"/>
</dbReference>
<feature type="active site" description="Proton acceptor" evidence="16">
    <location>
        <position position="107"/>
    </location>
</feature>
<evidence type="ECO:0000256" key="12">
    <source>
        <dbReference type="ARBA" id="ARBA00022958"/>
    </source>
</evidence>
<evidence type="ECO:0000256" key="10">
    <source>
        <dbReference type="ARBA" id="ARBA00022777"/>
    </source>
</evidence>
<comment type="similarity">
    <text evidence="14 16">Belongs to the type III pantothenate kinase family.</text>
</comment>
<evidence type="ECO:0000256" key="5">
    <source>
        <dbReference type="ARBA" id="ARBA00011738"/>
    </source>
</evidence>
<feature type="binding site" evidence="16">
    <location>
        <position position="127"/>
    </location>
    <ligand>
        <name>K(+)</name>
        <dbReference type="ChEBI" id="CHEBI:29103"/>
    </ligand>
</feature>
<evidence type="ECO:0000256" key="11">
    <source>
        <dbReference type="ARBA" id="ARBA00022840"/>
    </source>
</evidence>
<dbReference type="HAMAP" id="MF_01274">
    <property type="entry name" value="Pantothen_kinase_3"/>
    <property type="match status" value="1"/>
</dbReference>
<accession>A0A563DHP9</accession>
<keyword evidence="12 16" id="KW-0630">Potassium</keyword>
<dbReference type="GO" id="GO:0005524">
    <property type="term" value="F:ATP binding"/>
    <property type="evidence" value="ECO:0007669"/>
    <property type="project" value="UniProtKB-UniRule"/>
</dbReference>
<evidence type="ECO:0000256" key="1">
    <source>
        <dbReference type="ARBA" id="ARBA00001206"/>
    </source>
</evidence>
<evidence type="ECO:0000256" key="13">
    <source>
        <dbReference type="ARBA" id="ARBA00022993"/>
    </source>
</evidence>
<keyword evidence="18" id="KW-1185">Reference proteome</keyword>
<protein>
    <recommendedName>
        <fullName evidence="15 16">Type III pantothenate kinase</fullName>
        <ecNumber evidence="6 16">2.7.1.33</ecNumber>
    </recommendedName>
    <alternativeName>
        <fullName evidence="16">PanK-III</fullName>
    </alternativeName>
    <alternativeName>
        <fullName evidence="16">Pantothenic acid kinase</fullName>
    </alternativeName>
</protein>
<feature type="binding site" evidence="16">
    <location>
        <begin position="7"/>
        <end position="14"/>
    </location>
    <ligand>
        <name>ATP</name>
        <dbReference type="ChEBI" id="CHEBI:30616"/>
    </ligand>
</feature>
<keyword evidence="11 16" id="KW-0067">ATP-binding</keyword>
<comment type="caution">
    <text evidence="16">Lacks conserved residue(s) required for the propagation of feature annotation.</text>
</comment>
<dbReference type="Pfam" id="PF03309">
    <property type="entry name" value="Pan_kinase"/>
    <property type="match status" value="1"/>
</dbReference>
<keyword evidence="16" id="KW-0479">Metal-binding</keyword>
<comment type="cofactor">
    <cofactor evidence="2">
        <name>K(+)</name>
        <dbReference type="ChEBI" id="CHEBI:29103"/>
    </cofactor>
</comment>
<evidence type="ECO:0000313" key="18">
    <source>
        <dbReference type="Proteomes" id="UP000319499"/>
    </source>
</evidence>
<keyword evidence="9 16" id="KW-0547">Nucleotide-binding</keyword>
<evidence type="ECO:0000256" key="9">
    <source>
        <dbReference type="ARBA" id="ARBA00022741"/>
    </source>
</evidence>
<dbReference type="NCBIfam" id="TIGR00671">
    <property type="entry name" value="baf"/>
    <property type="match status" value="1"/>
</dbReference>
<dbReference type="EMBL" id="SELH01000013">
    <property type="protein sequence ID" value="TWP29778.1"/>
    <property type="molecule type" value="Genomic_DNA"/>
</dbReference>
<evidence type="ECO:0000256" key="2">
    <source>
        <dbReference type="ARBA" id="ARBA00001958"/>
    </source>
</evidence>
<dbReference type="UniPathway" id="UPA00241">
    <property type="reaction ID" value="UER00352"/>
</dbReference>
<dbReference type="GO" id="GO:0015937">
    <property type="term" value="P:coenzyme A biosynthetic process"/>
    <property type="evidence" value="ECO:0007669"/>
    <property type="project" value="UniProtKB-UniRule"/>
</dbReference>
<evidence type="ECO:0000256" key="8">
    <source>
        <dbReference type="ARBA" id="ARBA00022679"/>
    </source>
</evidence>
<gene>
    <name evidence="16" type="primary">coaX</name>
    <name evidence="17" type="ORF">ETU09_02025</name>
</gene>
<evidence type="ECO:0000256" key="3">
    <source>
        <dbReference type="ARBA" id="ARBA00004496"/>
    </source>
</evidence>
<dbReference type="GO" id="GO:0005737">
    <property type="term" value="C:cytoplasm"/>
    <property type="evidence" value="ECO:0007669"/>
    <property type="project" value="UniProtKB-SubCell"/>
</dbReference>
<keyword evidence="7 16" id="KW-0963">Cytoplasm</keyword>
<evidence type="ECO:0000256" key="6">
    <source>
        <dbReference type="ARBA" id="ARBA00012102"/>
    </source>
</evidence>
<feature type="binding site" evidence="16">
    <location>
        <position position="182"/>
    </location>
    <ligand>
        <name>substrate</name>
    </ligand>
</feature>
<feature type="binding site" evidence="16">
    <location>
        <position position="130"/>
    </location>
    <ligand>
        <name>ATP</name>
        <dbReference type="ChEBI" id="CHEBI:30616"/>
    </ligand>
</feature>
<evidence type="ECO:0000256" key="4">
    <source>
        <dbReference type="ARBA" id="ARBA00005225"/>
    </source>
</evidence>
<comment type="subcellular location">
    <subcellularLocation>
        <location evidence="3 16">Cytoplasm</location>
    </subcellularLocation>
</comment>
<comment type="pathway">
    <text evidence="4 16">Cofactor biosynthesis; coenzyme A biosynthesis; CoA from (R)-pantothenate: step 1/5.</text>
</comment>
<dbReference type="Gene3D" id="3.30.420.40">
    <property type="match status" value="2"/>
</dbReference>
<sequence>MMLLVVNIGNSNIRFGFFEGEECVNSWVMNTKPHKTEDELFSQIKLTYQNYGINIKEIKEIVVGSVVPHLTYPVRRSLHLLHGIKSILVSREIPTELTGISSRMGTDLYANAYYAYKHYKGIKIIVDFGTALTLTCVDTHGEIKGVIIAPGVITSLNSLIGSTAQLSDIEMRVPKTVLGKNTEECMQSGVFFGFLSMVEGLIDKIKEELQEKVYVIATGGTGHIFSELTHKIDVYDRYHTIKGLRELYLKYKKEN</sequence>